<dbReference type="OrthoDB" id="5881700at2759"/>
<proteinExistence type="predicted"/>
<gene>
    <name evidence="1" type="ORF">ANCDUO_21947</name>
</gene>
<protein>
    <submittedName>
        <fullName evidence="1">Uncharacterized protein</fullName>
    </submittedName>
</protein>
<accession>A0A0C2BVL6</accession>
<keyword evidence="2" id="KW-1185">Reference proteome</keyword>
<dbReference type="AlphaFoldDB" id="A0A0C2BVL6"/>
<evidence type="ECO:0000313" key="1">
    <source>
        <dbReference type="EMBL" id="KIH47988.1"/>
    </source>
</evidence>
<reference evidence="1 2" key="1">
    <citation type="submission" date="2013-12" db="EMBL/GenBank/DDBJ databases">
        <title>Draft genome of the parsitic nematode Ancylostoma duodenale.</title>
        <authorList>
            <person name="Mitreva M."/>
        </authorList>
    </citation>
    <scope>NUCLEOTIDE SEQUENCE [LARGE SCALE GENOMIC DNA]</scope>
    <source>
        <strain evidence="1 2">Zhejiang</strain>
    </source>
</reference>
<organism evidence="1 2">
    <name type="scientific">Ancylostoma duodenale</name>
    <dbReference type="NCBI Taxonomy" id="51022"/>
    <lineage>
        <taxon>Eukaryota</taxon>
        <taxon>Metazoa</taxon>
        <taxon>Ecdysozoa</taxon>
        <taxon>Nematoda</taxon>
        <taxon>Chromadorea</taxon>
        <taxon>Rhabditida</taxon>
        <taxon>Rhabditina</taxon>
        <taxon>Rhabditomorpha</taxon>
        <taxon>Strongyloidea</taxon>
        <taxon>Ancylostomatidae</taxon>
        <taxon>Ancylostomatinae</taxon>
        <taxon>Ancylostoma</taxon>
    </lineage>
</organism>
<dbReference type="EMBL" id="KN763666">
    <property type="protein sequence ID" value="KIH47988.1"/>
    <property type="molecule type" value="Genomic_DNA"/>
</dbReference>
<sequence>MIRHDVIGLIETRRDRPLNATLDTGQELFLGTCGSRGVGGVGVLSNTNLVMNIDSFEQHNNPDLDVGD</sequence>
<dbReference type="Proteomes" id="UP000054047">
    <property type="component" value="Unassembled WGS sequence"/>
</dbReference>
<evidence type="ECO:0000313" key="2">
    <source>
        <dbReference type="Proteomes" id="UP000054047"/>
    </source>
</evidence>
<name>A0A0C2BVL6_9BILA</name>